<dbReference type="SUPFAM" id="SSF82199">
    <property type="entry name" value="SET domain"/>
    <property type="match status" value="1"/>
</dbReference>
<protein>
    <submittedName>
        <fullName evidence="2">Uncharacterized protein</fullName>
    </submittedName>
</protein>
<feature type="region of interest" description="Disordered" evidence="1">
    <location>
        <begin position="381"/>
        <end position="438"/>
    </location>
</feature>
<sequence>MASQWGEELPCESGLRELLEPQGLAVMALECDSRGLTRSRQLVCGVMCRTFNSAGDVTRLCGGGGEGDDEADATVGVALRVIGAGPLSAVPVLFYAIDDPTNSAVPFWRFGSRRGELQSAVHTLHLPRWPSRELQAAVLEALIEAGADVNETLDHIRVTPPVRPIRVATAYANVAAAEVLIRHGAHRGVGALVLPGAFPDEPSREYEDALLDVYHRMLTHDRTLATERILSYRTGRHGEQLQGHGTVLHSMALSDEAATMLSARFVRRYLKLVVDFGADLNAVNEDGMTPLQCAALNATPVVVEWLCERLGSTQANGRSLLMAAGTLLSKQLSDGAPEEAIRRQRRVVRVLLEHGASIDQMPTAGPHQRFLRSLVIDAQREMRSERRSSNAASASPSSAQLDKGPQQPSSSNADTCARHTRSTSAAPPASAAASSSASASVPSTAERWKSAGNALFKADKYLDAYRSYLKGIRMERETIAELLIRRSQCLIVLDSYLAAFIDVTTALRILPPPHSIEPGTKYAILQHTAEIVYKPLIAQLTGAAYNDDDQDVDLPSKGAIAALMTDAMTQLCSTDQPVVDAPQQVTDALTEGEQLQDGERFADARDVFTAGLAAADVSTLPKLIKEGGPDAVGCATAAFHLSCLKGPCQQLSVIQQKTLIRLGQGLLAERLFDAADAVVQALTNHELEGQMAADITTLQRRIRTHAANATGNYDWAAIYRQAMGSAQNRQLGRTTPIDVAEYVGPVGFSPPAPDSQPALIATANVRVGQLLTVQKAVVVERASSQDSGRFDERLVARLASQCDVWHPRLVSQLCCLPPGRGQPSAVTVMAHRKSIRRAAPAPETCLGLTVEFPLLPRVVGSPNGEEFGPPVAQMDSDPGHLRRLLDFNIRTPDDIIETSIQGSLPPMLMSGGVWPLPSLLNHAGMKRNAIWYCVEDLLIVRAVRPIARGNEVTVSYWDQLDRSPSEERAIARHYQLPEPQYSPHALSVIEQVEQRLNSKSWRKASDLREVDEMLQRVRGLNIDTLMISRLHALRLFIFYETFREEEGARAMREAIDHSRSLRSHDISDLSLMAMCVPLTRSSRARAAIVDELKRSCELLLGTSEAADILFPHQE</sequence>
<keyword evidence="3" id="KW-1185">Reference proteome</keyword>
<gene>
    <name evidence="2" type="ORF">Vbra_16180</name>
</gene>
<dbReference type="InterPro" id="IPR046341">
    <property type="entry name" value="SET_dom_sf"/>
</dbReference>
<accession>A0A0G4FUI9</accession>
<dbReference type="OrthoDB" id="411190at2759"/>
<reference evidence="2 3" key="1">
    <citation type="submission" date="2014-11" db="EMBL/GenBank/DDBJ databases">
        <authorList>
            <person name="Zhu J."/>
            <person name="Qi W."/>
            <person name="Song R."/>
        </authorList>
    </citation>
    <scope>NUCLEOTIDE SEQUENCE [LARGE SCALE GENOMIC DNA]</scope>
</reference>
<dbReference type="InterPro" id="IPR002110">
    <property type="entry name" value="Ankyrin_rpt"/>
</dbReference>
<dbReference type="PhylomeDB" id="A0A0G4FUI9"/>
<dbReference type="Proteomes" id="UP000041254">
    <property type="component" value="Unassembled WGS sequence"/>
</dbReference>
<dbReference type="PANTHER" id="PTHR47643">
    <property type="entry name" value="TPR DOMAIN PROTEIN (AFU_ORTHOLOGUE AFUA_5G12710)"/>
    <property type="match status" value="1"/>
</dbReference>
<dbReference type="InParanoid" id="A0A0G4FUI9"/>
<dbReference type="InterPro" id="IPR053209">
    <property type="entry name" value="Gramillin-biosynth_MTr"/>
</dbReference>
<evidence type="ECO:0000256" key="1">
    <source>
        <dbReference type="SAM" id="MobiDB-lite"/>
    </source>
</evidence>
<dbReference type="PANTHER" id="PTHR47643:SF2">
    <property type="entry name" value="TPR DOMAIN PROTEIN (AFU_ORTHOLOGUE AFUA_5G12710)"/>
    <property type="match status" value="1"/>
</dbReference>
<dbReference type="Pfam" id="PF13637">
    <property type="entry name" value="Ank_4"/>
    <property type="match status" value="1"/>
</dbReference>
<dbReference type="Gene3D" id="1.25.40.20">
    <property type="entry name" value="Ankyrin repeat-containing domain"/>
    <property type="match status" value="1"/>
</dbReference>
<dbReference type="InterPro" id="IPR036770">
    <property type="entry name" value="Ankyrin_rpt-contain_sf"/>
</dbReference>
<proteinExistence type="predicted"/>
<name>A0A0G4FUI9_VITBC</name>
<dbReference type="AlphaFoldDB" id="A0A0G4FUI9"/>
<dbReference type="SUPFAM" id="SSF48452">
    <property type="entry name" value="TPR-like"/>
    <property type="match status" value="1"/>
</dbReference>
<feature type="compositionally biased region" description="Low complexity" evidence="1">
    <location>
        <begin position="422"/>
        <end position="438"/>
    </location>
</feature>
<organism evidence="2 3">
    <name type="scientific">Vitrella brassicaformis (strain CCMP3155)</name>
    <dbReference type="NCBI Taxonomy" id="1169540"/>
    <lineage>
        <taxon>Eukaryota</taxon>
        <taxon>Sar</taxon>
        <taxon>Alveolata</taxon>
        <taxon>Colpodellida</taxon>
        <taxon>Vitrellaceae</taxon>
        <taxon>Vitrella</taxon>
    </lineage>
</organism>
<dbReference type="EMBL" id="CDMY01000499">
    <property type="protein sequence ID" value="CEM18268.1"/>
    <property type="molecule type" value="Genomic_DNA"/>
</dbReference>
<evidence type="ECO:0000313" key="3">
    <source>
        <dbReference type="Proteomes" id="UP000041254"/>
    </source>
</evidence>
<feature type="compositionally biased region" description="Low complexity" evidence="1">
    <location>
        <begin position="389"/>
        <end position="399"/>
    </location>
</feature>
<dbReference type="Gene3D" id="2.170.270.10">
    <property type="entry name" value="SET domain"/>
    <property type="match status" value="1"/>
</dbReference>
<dbReference type="InterPro" id="IPR011990">
    <property type="entry name" value="TPR-like_helical_dom_sf"/>
</dbReference>
<dbReference type="SUPFAM" id="SSF48403">
    <property type="entry name" value="Ankyrin repeat"/>
    <property type="match status" value="1"/>
</dbReference>
<dbReference type="VEuPathDB" id="CryptoDB:Vbra_16180"/>
<dbReference type="Gene3D" id="1.25.40.10">
    <property type="entry name" value="Tetratricopeptide repeat domain"/>
    <property type="match status" value="1"/>
</dbReference>
<evidence type="ECO:0000313" key="2">
    <source>
        <dbReference type="EMBL" id="CEM18268.1"/>
    </source>
</evidence>